<evidence type="ECO:0000259" key="14">
    <source>
        <dbReference type="Pfam" id="PF08544"/>
    </source>
</evidence>
<feature type="site" description="Transition state stabilizer" evidence="11">
    <location>
        <position position="29"/>
    </location>
</feature>
<dbReference type="InterPro" id="IPR020568">
    <property type="entry name" value="Ribosomal_Su5_D2-typ_SF"/>
</dbReference>
<dbReference type="GO" id="GO:0005829">
    <property type="term" value="C:cytosol"/>
    <property type="evidence" value="ECO:0007669"/>
    <property type="project" value="TreeGrafter"/>
</dbReference>
<dbReference type="UniPathway" id="UPA00214"/>
<dbReference type="SUPFAM" id="SSF55060">
    <property type="entry name" value="GHMP Kinase, C-terminal domain"/>
    <property type="match status" value="1"/>
</dbReference>
<evidence type="ECO:0000259" key="15">
    <source>
        <dbReference type="Pfam" id="PF10509"/>
    </source>
</evidence>
<dbReference type="Pfam" id="PF00288">
    <property type="entry name" value="GHMP_kinases_N"/>
    <property type="match status" value="1"/>
</dbReference>
<dbReference type="InterPro" id="IPR006203">
    <property type="entry name" value="GHMP_knse_ATP-bd_CS"/>
</dbReference>
<dbReference type="GO" id="GO:0005524">
    <property type="term" value="F:ATP binding"/>
    <property type="evidence" value="ECO:0007669"/>
    <property type="project" value="UniProtKB-UniRule"/>
</dbReference>
<comment type="pathway">
    <text evidence="11">Carbohydrate metabolism; galactose metabolism.</text>
</comment>
<keyword evidence="4 11" id="KW-0479">Metal-binding</keyword>
<dbReference type="FunFam" id="3.30.70.890:FF:000001">
    <property type="entry name" value="Galactokinase"/>
    <property type="match status" value="1"/>
</dbReference>
<feature type="binding site" evidence="11">
    <location>
        <position position="164"/>
    </location>
    <ligand>
        <name>Mg(2+)</name>
        <dbReference type="ChEBI" id="CHEBI:18420"/>
    </ligand>
</feature>
<evidence type="ECO:0000256" key="11">
    <source>
        <dbReference type="HAMAP-Rule" id="MF_00246"/>
    </source>
</evidence>
<dbReference type="InterPro" id="IPR019741">
    <property type="entry name" value="Galactokinase_CS"/>
</dbReference>
<accession>A0A1X0VB90</accession>
<dbReference type="InterPro" id="IPR019539">
    <property type="entry name" value="GalKase_N"/>
</dbReference>
<comment type="caution">
    <text evidence="16">The sequence shown here is derived from an EMBL/GenBank/DDBJ whole genome shotgun (WGS) entry which is preliminary data.</text>
</comment>
<comment type="subcellular location">
    <subcellularLocation>
        <location evidence="11">Cytoplasm</location>
    </subcellularLocation>
</comment>
<dbReference type="InterPro" id="IPR000705">
    <property type="entry name" value="Galactokinase"/>
</dbReference>
<evidence type="ECO:0000256" key="12">
    <source>
        <dbReference type="NCBIfam" id="TIGR00131"/>
    </source>
</evidence>
<dbReference type="InterPro" id="IPR014721">
    <property type="entry name" value="Ribsml_uS5_D2-typ_fold_subgr"/>
</dbReference>
<feature type="binding site" evidence="11">
    <location>
        <begin position="126"/>
        <end position="132"/>
    </location>
    <ligand>
        <name>ATP</name>
        <dbReference type="ChEBI" id="CHEBI:30616"/>
    </ligand>
</feature>
<keyword evidence="3 11" id="KW-0808">Transferase</keyword>
<evidence type="ECO:0000256" key="1">
    <source>
        <dbReference type="ARBA" id="ARBA00006566"/>
    </source>
</evidence>
<evidence type="ECO:0000313" key="16">
    <source>
        <dbReference type="EMBL" id="ORI96993.1"/>
    </source>
</evidence>
<evidence type="ECO:0000256" key="5">
    <source>
        <dbReference type="ARBA" id="ARBA00022741"/>
    </source>
</evidence>
<evidence type="ECO:0000313" key="17">
    <source>
        <dbReference type="Proteomes" id="UP000192288"/>
    </source>
</evidence>
<keyword evidence="5 11" id="KW-0547">Nucleotide-binding</keyword>
<evidence type="ECO:0000256" key="3">
    <source>
        <dbReference type="ARBA" id="ARBA00022679"/>
    </source>
</evidence>
<dbReference type="FunFam" id="3.30.230.10:FF:000017">
    <property type="entry name" value="Galactokinase"/>
    <property type="match status" value="1"/>
</dbReference>
<dbReference type="Gene3D" id="3.30.230.10">
    <property type="match status" value="1"/>
</dbReference>
<dbReference type="PRINTS" id="PR00473">
    <property type="entry name" value="GALCTOKINASE"/>
</dbReference>
<dbReference type="Pfam" id="PF08544">
    <property type="entry name" value="GHMP_kinases_C"/>
    <property type="match status" value="1"/>
</dbReference>
<protein>
    <recommendedName>
        <fullName evidence="11 12">Galactokinase</fullName>
        <ecNumber evidence="11 12">2.7.1.6</ecNumber>
    </recommendedName>
    <alternativeName>
        <fullName evidence="11">Galactose kinase</fullName>
    </alternativeName>
</protein>
<dbReference type="InterPro" id="IPR022963">
    <property type="entry name" value="Galactokinase_bac"/>
</dbReference>
<dbReference type="PIRSF" id="PIRSF000530">
    <property type="entry name" value="Galactokinase"/>
    <property type="match status" value="1"/>
</dbReference>
<evidence type="ECO:0000256" key="7">
    <source>
        <dbReference type="ARBA" id="ARBA00022840"/>
    </source>
</evidence>
<evidence type="ECO:0000256" key="2">
    <source>
        <dbReference type="ARBA" id="ARBA00022490"/>
    </source>
</evidence>
<dbReference type="InterPro" id="IPR006204">
    <property type="entry name" value="GHMP_kinase_N_dom"/>
</dbReference>
<keyword evidence="10 11" id="KW-0119">Carbohydrate metabolism</keyword>
<name>A0A1X0VB90_LEUPS</name>
<dbReference type="Proteomes" id="UP000192288">
    <property type="component" value="Unassembled WGS sequence"/>
</dbReference>
<dbReference type="GO" id="GO:0006012">
    <property type="term" value="P:galactose metabolic process"/>
    <property type="evidence" value="ECO:0007669"/>
    <property type="project" value="UniProtKB-UniRule"/>
</dbReference>
<proteinExistence type="inferred from homology"/>
<dbReference type="EMBL" id="MPLS01000075">
    <property type="protein sequence ID" value="ORI96993.1"/>
    <property type="molecule type" value="Genomic_DNA"/>
</dbReference>
<feature type="domain" description="Galactokinase N-terminal" evidence="15">
    <location>
        <begin position="11"/>
        <end position="58"/>
    </location>
</feature>
<organism evidence="16 17">
    <name type="scientific">Leuconostoc pseudomesenteroides</name>
    <dbReference type="NCBI Taxonomy" id="33968"/>
    <lineage>
        <taxon>Bacteria</taxon>
        <taxon>Bacillati</taxon>
        <taxon>Bacillota</taxon>
        <taxon>Bacilli</taxon>
        <taxon>Lactobacillales</taxon>
        <taxon>Lactobacillaceae</taxon>
        <taxon>Leuconostoc</taxon>
    </lineage>
</organism>
<dbReference type="PROSITE" id="PS00106">
    <property type="entry name" value="GALACTOKINASE"/>
    <property type="match status" value="1"/>
</dbReference>
<dbReference type="EC" id="2.7.1.6" evidence="11 12"/>
<feature type="binding site" evidence="11">
    <location>
        <position position="226"/>
    </location>
    <ligand>
        <name>substrate</name>
    </ligand>
</feature>
<feature type="domain" description="GHMP kinase C-terminal" evidence="14">
    <location>
        <begin position="286"/>
        <end position="368"/>
    </location>
</feature>
<dbReference type="PANTHER" id="PTHR10457">
    <property type="entry name" value="MEVALONATE KINASE/GALACTOKINASE"/>
    <property type="match status" value="1"/>
</dbReference>
<evidence type="ECO:0000256" key="9">
    <source>
        <dbReference type="ARBA" id="ARBA00023144"/>
    </source>
</evidence>
<dbReference type="Pfam" id="PF10509">
    <property type="entry name" value="GalKase_gal_bdg"/>
    <property type="match status" value="1"/>
</dbReference>
<feature type="domain" description="GHMP kinase N-terminal" evidence="13">
    <location>
        <begin position="95"/>
        <end position="183"/>
    </location>
</feature>
<feature type="binding site" evidence="11">
    <location>
        <position position="69"/>
    </location>
    <ligand>
        <name>ATP</name>
        <dbReference type="ChEBI" id="CHEBI:30616"/>
    </ligand>
</feature>
<evidence type="ECO:0000259" key="13">
    <source>
        <dbReference type="Pfam" id="PF00288"/>
    </source>
</evidence>
<dbReference type="HAMAP" id="MF_00246">
    <property type="entry name" value="Galactokinase"/>
    <property type="match status" value="1"/>
</dbReference>
<dbReference type="eggNOG" id="COG0153">
    <property type="taxonomic scope" value="Bacteria"/>
</dbReference>
<evidence type="ECO:0000256" key="6">
    <source>
        <dbReference type="ARBA" id="ARBA00022777"/>
    </source>
</evidence>
<sequence>MSDTYTKLTQVFESQFHHLPSDKFFSPGRINLIGEHTDYNGGHVFPASITLGTYGVAALRSDRDVKIYSTNFPEQGVITFDIDNEDKLPHASWGNFVKGVLQALRGYGNQFENGFELVIEGNIPNGSGLSSSSSLELLIGVVAQKLYQLKIPRLQLVASGQRAENDFVGVNTGIMDQFAIGFGEKDRAIYLDTNTMIYEMVPIHLGDYVVVIMNTNKRRELADSKYNERVRETQEAVYQLQKYVPIQYLGELDSDTFDKYADNLSSETLRKRARHAVYENERTKVAVKALKNDDLKEFGELMNASHQSLKDDYEVTGIELDTLAETAQQVDGVLGARMTGAGFGGCAIALVHRDAVAQLEETVGRQYELVVGYAPSFYVAKIGNGAHWVGEVAGEA</sequence>
<evidence type="ECO:0000256" key="10">
    <source>
        <dbReference type="ARBA" id="ARBA00023277"/>
    </source>
</evidence>
<feature type="active site" description="Proton acceptor" evidence="11">
    <location>
        <position position="176"/>
    </location>
</feature>
<comment type="similarity">
    <text evidence="1 11">Belongs to the GHMP kinase family. GalK subfamily.</text>
</comment>
<keyword evidence="8 11" id="KW-0460">Magnesium</keyword>
<keyword evidence="9 11" id="KW-0299">Galactose metabolism</keyword>
<feature type="binding site" evidence="11">
    <location>
        <begin position="35"/>
        <end position="38"/>
    </location>
    <ligand>
        <name>substrate</name>
    </ligand>
</feature>
<dbReference type="GO" id="GO:0000287">
    <property type="term" value="F:magnesium ion binding"/>
    <property type="evidence" value="ECO:0007669"/>
    <property type="project" value="UniProtKB-UniRule"/>
</dbReference>
<dbReference type="NCBIfam" id="NF003705">
    <property type="entry name" value="PRK05322.1"/>
    <property type="match status" value="1"/>
</dbReference>
<dbReference type="RefSeq" id="WP_080519637.1">
    <property type="nucleotide sequence ID" value="NZ_MPLS01000075.1"/>
</dbReference>
<dbReference type="AlphaFoldDB" id="A0A1X0VB90"/>
<keyword evidence="6 11" id="KW-0418">Kinase</keyword>
<dbReference type="PANTHER" id="PTHR10457:SF7">
    <property type="entry name" value="GALACTOKINASE-RELATED"/>
    <property type="match status" value="1"/>
</dbReference>
<keyword evidence="2 11" id="KW-0963">Cytoplasm</keyword>
<evidence type="ECO:0000256" key="4">
    <source>
        <dbReference type="ARBA" id="ARBA00022723"/>
    </source>
</evidence>
<dbReference type="InterPro" id="IPR036554">
    <property type="entry name" value="GHMP_kinase_C_sf"/>
</dbReference>
<keyword evidence="7 11" id="KW-0067">ATP-binding</keyword>
<comment type="function">
    <text evidence="11">Catalyzes the transfer of the gamma-phosphate of ATP to D-galactose to form alpha-D-galactose-1-phosphate (Gal-1-P).</text>
</comment>
<dbReference type="PROSITE" id="PS00627">
    <property type="entry name" value="GHMP_KINASES_ATP"/>
    <property type="match status" value="1"/>
</dbReference>
<dbReference type="GO" id="GO:0004335">
    <property type="term" value="F:galactokinase activity"/>
    <property type="evidence" value="ECO:0007669"/>
    <property type="project" value="UniProtKB-UniRule"/>
</dbReference>
<gene>
    <name evidence="11" type="primary">galK</name>
    <name evidence="16" type="ORF">BMR96_09635</name>
</gene>
<dbReference type="InterPro" id="IPR006206">
    <property type="entry name" value="Mevalonate/galactokinase"/>
</dbReference>
<dbReference type="InterPro" id="IPR013750">
    <property type="entry name" value="GHMP_kinase_C_dom"/>
</dbReference>
<dbReference type="PRINTS" id="PR00959">
    <property type="entry name" value="MEVGALKINASE"/>
</dbReference>
<evidence type="ECO:0000256" key="8">
    <source>
        <dbReference type="ARBA" id="ARBA00022842"/>
    </source>
</evidence>
<feature type="binding site" evidence="11">
    <location>
        <position position="132"/>
    </location>
    <ligand>
        <name>Mg(2+)</name>
        <dbReference type="ChEBI" id="CHEBI:18420"/>
    </ligand>
</feature>
<comment type="catalytic activity">
    <reaction evidence="11">
        <text>alpha-D-galactose + ATP = alpha-D-galactose 1-phosphate + ADP + H(+)</text>
        <dbReference type="Rhea" id="RHEA:13553"/>
        <dbReference type="ChEBI" id="CHEBI:15378"/>
        <dbReference type="ChEBI" id="CHEBI:28061"/>
        <dbReference type="ChEBI" id="CHEBI:30616"/>
        <dbReference type="ChEBI" id="CHEBI:58336"/>
        <dbReference type="ChEBI" id="CHEBI:456216"/>
        <dbReference type="EC" id="2.7.1.6"/>
    </reaction>
</comment>
<reference evidence="16 17" key="1">
    <citation type="journal article" date="2017" name="Front. Microbiol.">
        <title>Genomic Characterization of Dairy Associated Leuconostoc Species and Diversity of Leuconostocs in Undefined Mixed Mesophilic Starter Cultures.</title>
        <authorList>
            <person name="Frantzen C.A."/>
            <person name="Kot W."/>
            <person name="Pedersen T.B."/>
            <person name="Ardo Y.M."/>
            <person name="Broadbent J.R."/>
            <person name="Neve H."/>
            <person name="Hansen L.H."/>
            <person name="Dal Bello F."/>
            <person name="Ostlie H.M."/>
            <person name="Kleppen H.P."/>
            <person name="Vogensen F.K."/>
            <person name="Holo H."/>
        </authorList>
    </citation>
    <scope>NUCLEOTIDE SEQUENCE [LARGE SCALE GENOMIC DNA]</scope>
    <source>
        <strain evidence="16 17">LMGCF08</strain>
    </source>
</reference>
<dbReference type="SUPFAM" id="SSF54211">
    <property type="entry name" value="Ribosomal protein S5 domain 2-like"/>
    <property type="match status" value="1"/>
</dbReference>
<dbReference type="STRING" id="33968.BMS77_10130"/>
<dbReference type="NCBIfam" id="TIGR00131">
    <property type="entry name" value="gal_kin"/>
    <property type="match status" value="1"/>
</dbReference>
<dbReference type="Gene3D" id="3.30.70.890">
    <property type="entry name" value="GHMP kinase, C-terminal domain"/>
    <property type="match status" value="1"/>
</dbReference>